<reference evidence="1" key="2">
    <citation type="submission" date="2018-05" db="EMBL/GenBank/DDBJ databases">
        <title>OpunRS2 (Oryza punctata Reference Sequence Version 2).</title>
        <authorList>
            <person name="Zhang J."/>
            <person name="Kudrna D."/>
            <person name="Lee S."/>
            <person name="Talag J."/>
            <person name="Welchert J."/>
            <person name="Wing R.A."/>
        </authorList>
    </citation>
    <scope>NUCLEOTIDE SEQUENCE [LARGE SCALE GENOMIC DNA]</scope>
</reference>
<proteinExistence type="predicted"/>
<protein>
    <submittedName>
        <fullName evidence="1">Uncharacterized protein</fullName>
    </submittedName>
</protein>
<dbReference type="Proteomes" id="UP000026962">
    <property type="component" value="Chromosome 3"/>
</dbReference>
<keyword evidence="2" id="KW-1185">Reference proteome</keyword>
<organism evidence="1">
    <name type="scientific">Oryza punctata</name>
    <name type="common">Red rice</name>
    <dbReference type="NCBI Taxonomy" id="4537"/>
    <lineage>
        <taxon>Eukaryota</taxon>
        <taxon>Viridiplantae</taxon>
        <taxon>Streptophyta</taxon>
        <taxon>Embryophyta</taxon>
        <taxon>Tracheophyta</taxon>
        <taxon>Spermatophyta</taxon>
        <taxon>Magnoliopsida</taxon>
        <taxon>Liliopsida</taxon>
        <taxon>Poales</taxon>
        <taxon>Poaceae</taxon>
        <taxon>BOP clade</taxon>
        <taxon>Oryzoideae</taxon>
        <taxon>Oryzeae</taxon>
        <taxon>Oryzinae</taxon>
        <taxon>Oryza</taxon>
    </lineage>
</organism>
<sequence length="90" mass="10292">MLHGHWSKDPGKFSLGPHLMSHWTEFLDQMELRAFAVELHTYNLMPSFAAHARLPEPISKQFMNSAKTPILLDKNSALRVPPNNNRRITG</sequence>
<accession>A0A0E0KCS2</accession>
<dbReference type="Gramene" id="OPUNC03G14130.1">
    <property type="protein sequence ID" value="OPUNC03G14130.1"/>
    <property type="gene ID" value="OPUNC03G14130"/>
</dbReference>
<evidence type="ECO:0000313" key="1">
    <source>
        <dbReference type="EnsemblPlants" id="OPUNC03G14130.1"/>
    </source>
</evidence>
<dbReference type="AlphaFoldDB" id="A0A0E0KCS2"/>
<reference evidence="1" key="1">
    <citation type="submission" date="2015-04" db="UniProtKB">
        <authorList>
            <consortium name="EnsemblPlants"/>
        </authorList>
    </citation>
    <scope>IDENTIFICATION</scope>
</reference>
<name>A0A0E0KCS2_ORYPU</name>
<dbReference type="HOGENOM" id="CLU_2444673_0_0_1"/>
<evidence type="ECO:0000313" key="2">
    <source>
        <dbReference type="Proteomes" id="UP000026962"/>
    </source>
</evidence>
<dbReference type="EnsemblPlants" id="OPUNC03G14130.1">
    <property type="protein sequence ID" value="OPUNC03G14130.1"/>
    <property type="gene ID" value="OPUNC03G14130"/>
</dbReference>